<comment type="caution">
    <text evidence="1">The sequence shown here is derived from an EMBL/GenBank/DDBJ whole genome shotgun (WGS) entry which is preliminary data.</text>
</comment>
<dbReference type="EMBL" id="JAQMFO010000057">
    <property type="protein sequence ID" value="MDB6374753.1"/>
    <property type="molecule type" value="Genomic_DNA"/>
</dbReference>
<gene>
    <name evidence="1" type="ORF">PH362_23300</name>
</gene>
<protein>
    <submittedName>
        <fullName evidence="1">Uncharacterized protein</fullName>
    </submittedName>
</protein>
<dbReference type="Gene3D" id="3.10.20.30">
    <property type="match status" value="1"/>
</dbReference>
<dbReference type="RefSeq" id="WP_113043520.1">
    <property type="nucleotide sequence ID" value="NZ_JAQMFN010000042.1"/>
</dbReference>
<name>A0AAW6BNL6_9GAMM</name>
<reference evidence="1" key="1">
    <citation type="submission" date="2023-01" db="EMBL/GenBank/DDBJ databases">
        <title>Genome sequencing of Photorhabdus bodei 09-20.</title>
        <authorList>
            <person name="Kalindamar S."/>
            <person name="Kumru S."/>
        </authorList>
    </citation>
    <scope>NUCLEOTIDE SEQUENCE</scope>
    <source>
        <strain evidence="1">09-20</strain>
    </source>
</reference>
<dbReference type="AlphaFoldDB" id="A0AAW6BNL6"/>
<sequence length="80" mass="9430">MSVMVHIPTILRIFTNDQKTVTSSGENVCELIDNLDIYFPRIKDRLASYYKKSAYFSIEDKSYNSILIIRIFYQLVLLLF</sequence>
<organism evidence="1 2">
    <name type="scientific">Photorhabdus bodei</name>
    <dbReference type="NCBI Taxonomy" id="2029681"/>
    <lineage>
        <taxon>Bacteria</taxon>
        <taxon>Pseudomonadati</taxon>
        <taxon>Pseudomonadota</taxon>
        <taxon>Gammaproteobacteria</taxon>
        <taxon>Enterobacterales</taxon>
        <taxon>Morganellaceae</taxon>
        <taxon>Photorhabdus</taxon>
    </lineage>
</organism>
<evidence type="ECO:0000313" key="1">
    <source>
        <dbReference type="EMBL" id="MDB6374753.1"/>
    </source>
</evidence>
<dbReference type="InterPro" id="IPR012675">
    <property type="entry name" value="Beta-grasp_dom_sf"/>
</dbReference>
<dbReference type="Proteomes" id="UP001212996">
    <property type="component" value="Unassembled WGS sequence"/>
</dbReference>
<accession>A0AAW6BNL6</accession>
<proteinExistence type="predicted"/>
<evidence type="ECO:0000313" key="2">
    <source>
        <dbReference type="Proteomes" id="UP001212996"/>
    </source>
</evidence>